<keyword evidence="4" id="KW-1185">Reference proteome</keyword>
<dbReference type="InterPro" id="IPR032466">
    <property type="entry name" value="Metal_Hydrolase"/>
</dbReference>
<proteinExistence type="inferred from homology"/>
<dbReference type="Gene3D" id="3.20.20.140">
    <property type="entry name" value="Metal-dependent hydrolases"/>
    <property type="match status" value="1"/>
</dbReference>
<dbReference type="Pfam" id="PF04909">
    <property type="entry name" value="Amidohydro_2"/>
    <property type="match status" value="1"/>
</dbReference>
<protein>
    <submittedName>
        <fullName evidence="3">Amidohydrolase family protein</fullName>
    </submittedName>
</protein>
<dbReference type="InterPro" id="IPR006680">
    <property type="entry name" value="Amidohydro-rel"/>
</dbReference>
<comment type="caution">
    <text evidence="3">The sequence shown here is derived from an EMBL/GenBank/DDBJ whole genome shotgun (WGS) entry which is preliminary data.</text>
</comment>
<evidence type="ECO:0000313" key="3">
    <source>
        <dbReference type="EMBL" id="MET7000993.1"/>
    </source>
</evidence>
<dbReference type="Proteomes" id="UP001549749">
    <property type="component" value="Unassembled WGS sequence"/>
</dbReference>
<reference evidence="3 4" key="1">
    <citation type="submission" date="2024-06" db="EMBL/GenBank/DDBJ databases">
        <title>Chitinophaga defluvii sp. nov., isolated from municipal sewage.</title>
        <authorList>
            <person name="Zhang L."/>
        </authorList>
    </citation>
    <scope>NUCLEOTIDE SEQUENCE [LARGE SCALE GENOMIC DNA]</scope>
    <source>
        <strain evidence="3 4">H8</strain>
    </source>
</reference>
<gene>
    <name evidence="3" type="ORF">ABR189_26650</name>
</gene>
<organism evidence="3 4">
    <name type="scientific">Chitinophaga defluvii</name>
    <dbReference type="NCBI Taxonomy" id="3163343"/>
    <lineage>
        <taxon>Bacteria</taxon>
        <taxon>Pseudomonadati</taxon>
        <taxon>Bacteroidota</taxon>
        <taxon>Chitinophagia</taxon>
        <taxon>Chitinophagales</taxon>
        <taxon>Chitinophagaceae</taxon>
        <taxon>Chitinophaga</taxon>
    </lineage>
</organism>
<evidence type="ECO:0000313" key="4">
    <source>
        <dbReference type="Proteomes" id="UP001549749"/>
    </source>
</evidence>
<dbReference type="EMBL" id="JBEXAC010000002">
    <property type="protein sequence ID" value="MET7000993.1"/>
    <property type="molecule type" value="Genomic_DNA"/>
</dbReference>
<comment type="similarity">
    <text evidence="1">Belongs to the metallo-dependent hydrolases superfamily.</text>
</comment>
<dbReference type="InterPro" id="IPR052350">
    <property type="entry name" value="Metallo-dep_Lactonases"/>
</dbReference>
<dbReference type="RefSeq" id="WP_354663545.1">
    <property type="nucleotide sequence ID" value="NZ_JBEXAC010000002.1"/>
</dbReference>
<sequence length="277" mass="31458">MSAVIDAHQHFWHYNPVRDAWITDDMKVIQRNFLPEDLAPVLAANQVDGCVAVQADQSEEETFFLLKAAEEHDFVKGVVGWVDLRAANIAARLSHFAAEKKLKGFRHIVQAEPDNMFLLREDFCNGVKALAVHDFTYDILVYPTQLPAVEKFVEKFPEQRLVIDHMAKPYFKTGDIKDWAASMRKIAQSPHVHCKVSGMVTEADWQQWQPADFKPFLDVVLEAFGPERMMFGSDWPVCLVAGDYGRVKALLTDYISALTDAEQHGIMGENAVNFYKL</sequence>
<evidence type="ECO:0000256" key="1">
    <source>
        <dbReference type="ARBA" id="ARBA00038310"/>
    </source>
</evidence>
<name>A0ABV2TD81_9BACT</name>
<dbReference type="SUPFAM" id="SSF51556">
    <property type="entry name" value="Metallo-dependent hydrolases"/>
    <property type="match status" value="1"/>
</dbReference>
<feature type="domain" description="Amidohydrolase-related" evidence="2">
    <location>
        <begin position="5"/>
        <end position="277"/>
    </location>
</feature>
<dbReference type="PANTHER" id="PTHR43569:SF2">
    <property type="entry name" value="AMIDOHYDROLASE-RELATED DOMAIN-CONTAINING PROTEIN"/>
    <property type="match status" value="1"/>
</dbReference>
<dbReference type="PANTHER" id="PTHR43569">
    <property type="entry name" value="AMIDOHYDROLASE"/>
    <property type="match status" value="1"/>
</dbReference>
<accession>A0ABV2TD81</accession>
<evidence type="ECO:0000259" key="2">
    <source>
        <dbReference type="Pfam" id="PF04909"/>
    </source>
</evidence>